<dbReference type="EMBL" id="CP141615">
    <property type="protein sequence ID" value="WRP16798.1"/>
    <property type="molecule type" value="Genomic_DNA"/>
</dbReference>
<evidence type="ECO:0000313" key="4">
    <source>
        <dbReference type="EMBL" id="WRP16798.1"/>
    </source>
</evidence>
<dbReference type="InterPro" id="IPR036409">
    <property type="entry name" value="Aldolase_II/adducin_N_sf"/>
</dbReference>
<evidence type="ECO:0000259" key="3">
    <source>
        <dbReference type="SMART" id="SM01007"/>
    </source>
</evidence>
<evidence type="ECO:0000256" key="1">
    <source>
        <dbReference type="ARBA" id="ARBA00006484"/>
    </source>
</evidence>
<dbReference type="SUPFAM" id="SSF53639">
    <property type="entry name" value="AraD/HMP-PK domain-like"/>
    <property type="match status" value="1"/>
</dbReference>
<evidence type="ECO:0000256" key="2">
    <source>
        <dbReference type="ARBA" id="ARBA00023002"/>
    </source>
</evidence>
<name>A0ABZ1BXH5_9FIRM</name>
<dbReference type="InterPro" id="IPR001303">
    <property type="entry name" value="Aldolase_II/adducin_N"/>
</dbReference>
<protein>
    <submittedName>
        <fullName evidence="4">Bifunctional rhamnulose-1-phosphate aldolase/short-chain dehydrogenase</fullName>
        <ecNumber evidence="4">4.1.2.19</ecNumber>
    </submittedName>
</protein>
<dbReference type="Gene3D" id="3.40.50.720">
    <property type="entry name" value="NAD(P)-binding Rossmann-like Domain"/>
    <property type="match status" value="1"/>
</dbReference>
<accession>A0ABZ1BXH5</accession>
<dbReference type="GO" id="GO:0008994">
    <property type="term" value="F:rhamnulose-1-phosphate aldolase activity"/>
    <property type="evidence" value="ECO:0007669"/>
    <property type="project" value="UniProtKB-EC"/>
</dbReference>
<reference evidence="4 5" key="1">
    <citation type="journal article" date="2024" name="Front. Microbiol.">
        <title>Novel thermophilic genera Geochorda gen. nov. and Carboxydochorda gen. nov. from the deep terrestrial subsurface reveal the ecophysiological diversity in the class Limnochordia.</title>
        <authorList>
            <person name="Karnachuk O.V."/>
            <person name="Lukina A.P."/>
            <person name="Avakyan M.R."/>
            <person name="Kadnikov V.V."/>
            <person name="Begmatov S."/>
            <person name="Beletsky A.V."/>
            <person name="Vlasova K.G."/>
            <person name="Novikov A.A."/>
            <person name="Shcherbakova V.A."/>
            <person name="Mardanov A.V."/>
            <person name="Ravin N.V."/>
        </authorList>
    </citation>
    <scope>NUCLEOTIDE SEQUENCE [LARGE SCALE GENOMIC DNA]</scope>
    <source>
        <strain evidence="4 5">L945</strain>
    </source>
</reference>
<dbReference type="SUPFAM" id="SSF51735">
    <property type="entry name" value="NAD(P)-binding Rossmann-fold domains"/>
    <property type="match status" value="1"/>
</dbReference>
<feature type="domain" description="Class II aldolase/adducin N-terminal" evidence="3">
    <location>
        <begin position="21"/>
        <end position="221"/>
    </location>
</feature>
<dbReference type="RefSeq" id="WP_324716070.1">
    <property type="nucleotide sequence ID" value="NZ_CP141615.1"/>
</dbReference>
<dbReference type="Gene3D" id="3.40.225.10">
    <property type="entry name" value="Class II aldolase/adducin N-terminal domain"/>
    <property type="match status" value="1"/>
</dbReference>
<keyword evidence="4" id="KW-0456">Lyase</keyword>
<dbReference type="PANTHER" id="PTHR43669:SF8">
    <property type="entry name" value="SHORT-CHAIN TYPE DEHYDROGENASE_REDUCTASE-RELATED"/>
    <property type="match status" value="1"/>
</dbReference>
<dbReference type="Pfam" id="PF00596">
    <property type="entry name" value="Aldolase_II"/>
    <property type="match status" value="1"/>
</dbReference>
<proteinExistence type="inferred from homology"/>
<keyword evidence="2" id="KW-0560">Oxidoreductase</keyword>
<dbReference type="PRINTS" id="PR00081">
    <property type="entry name" value="GDHRDH"/>
</dbReference>
<dbReference type="SMART" id="SM01007">
    <property type="entry name" value="Aldolase_II"/>
    <property type="match status" value="1"/>
</dbReference>
<evidence type="ECO:0000313" key="5">
    <source>
        <dbReference type="Proteomes" id="UP001332192"/>
    </source>
</evidence>
<dbReference type="EC" id="4.1.2.19" evidence="4"/>
<comment type="similarity">
    <text evidence="1">Belongs to the short-chain dehydrogenases/reductases (SDR) family.</text>
</comment>
<dbReference type="Pfam" id="PF13561">
    <property type="entry name" value="adh_short_C2"/>
    <property type="match status" value="1"/>
</dbReference>
<organism evidence="4 5">
    <name type="scientific">Carboxydichorda subterranea</name>
    <dbReference type="NCBI Taxonomy" id="3109565"/>
    <lineage>
        <taxon>Bacteria</taxon>
        <taxon>Bacillati</taxon>
        <taxon>Bacillota</taxon>
        <taxon>Limnochordia</taxon>
        <taxon>Limnochordales</taxon>
        <taxon>Geochordaceae</taxon>
        <taxon>Carboxydichorda</taxon>
    </lineage>
</organism>
<dbReference type="Proteomes" id="UP001332192">
    <property type="component" value="Chromosome"/>
</dbReference>
<dbReference type="InterPro" id="IPR013454">
    <property type="entry name" value="Bifunc_RhaD/ADH"/>
</dbReference>
<gene>
    <name evidence="4" type="primary">rhaD</name>
    <name evidence="4" type="ORF">U7230_11985</name>
</gene>
<dbReference type="InterPro" id="IPR002347">
    <property type="entry name" value="SDR_fam"/>
</dbReference>
<dbReference type="PANTHER" id="PTHR43669">
    <property type="entry name" value="5-KETO-D-GLUCONATE 5-REDUCTASE"/>
    <property type="match status" value="1"/>
</dbReference>
<dbReference type="NCBIfam" id="NF006189">
    <property type="entry name" value="PRK08324.1-3"/>
    <property type="match status" value="1"/>
</dbReference>
<dbReference type="InterPro" id="IPR036291">
    <property type="entry name" value="NAD(P)-bd_dom_sf"/>
</dbReference>
<keyword evidence="5" id="KW-1185">Reference proteome</keyword>
<sequence>MPVIASRWSDHETASLSDLELLVYRSRLLGAERAIVNWKGGNTSSKLPGTDVAGRPLTVLWVKGSGSDLATIREEAFTPLRLEDVLLLENRDAMSDEEMVEYLTRCVLLPGAPRPSIETIMHAFIPYPHVDHTHPDAVLAFCNTEDGERLAREAFGDRIAWVAYRRPGFSLAKEVLQAVRRGGDRLRGVFLARHGLVTWGRTHREAYDNTLAIVNDAYAFVRERAKAPVSFGGARIRAMDEAARRRLLGRLMPVARGVMSERRRVVLHYDDSPAVMEFAGSYEGRELSQVGSACPDHLVHTKHLPLWVEWDPGKETEEALLARLRSGLAEYKAAYQAYQARFRRPGDPDGDPYPRIVLIPGIGLIATGKEKAEARQAAGLYHRAIETMRGASALGRFVSLSPEQAYDVEYWPLELYKLTLAPPERELSRHVALITGAAGGIGRATADLLAAQGAHVVLTDIDEARLHEAASALRERHGPDRVLAEPADVSDEAAVRRVFEAATVAYGGMDVVVASAGLAYSAPVEETPLEEWERIFGVLARGYFLVAREAFRVMKAQGLGGSIVFITSKNALLAGKGAAAYNAAKAAEQHLARSLAEEGGAYGIRVNSVAPDAVLEGSHIWSSEWREARAAAYGIRPEELPEYYRQRTTLKVNVRPEDVAQAVLFLASARSSRTTGCTITVDGGVAGAYVR</sequence>
<dbReference type="NCBIfam" id="TIGR02632">
    <property type="entry name" value="RhaD_aldol-ADH"/>
    <property type="match status" value="1"/>
</dbReference>